<accession>A0ABT0LEH8</accession>
<protein>
    <submittedName>
        <fullName evidence="2">Uncharacterized protein</fullName>
    </submittedName>
</protein>
<comment type="caution">
    <text evidence="2">The sequence shown here is derived from an EMBL/GenBank/DDBJ whole genome shotgun (WGS) entry which is preliminary data.</text>
</comment>
<dbReference type="EMBL" id="JAKIKS010000073">
    <property type="protein sequence ID" value="MCL1126108.1"/>
    <property type="molecule type" value="Genomic_DNA"/>
</dbReference>
<proteinExistence type="predicted"/>
<gene>
    <name evidence="2" type="ORF">L2764_16905</name>
</gene>
<dbReference type="RefSeq" id="WP_248941459.1">
    <property type="nucleotide sequence ID" value="NZ_JAKIKS010000073.1"/>
</dbReference>
<feature type="region of interest" description="Disordered" evidence="1">
    <location>
        <begin position="107"/>
        <end position="141"/>
    </location>
</feature>
<feature type="region of interest" description="Disordered" evidence="1">
    <location>
        <begin position="1"/>
        <end position="27"/>
    </location>
</feature>
<name>A0ABT0LEH8_9GAMM</name>
<evidence type="ECO:0000313" key="2">
    <source>
        <dbReference type="EMBL" id="MCL1126108.1"/>
    </source>
</evidence>
<evidence type="ECO:0000256" key="1">
    <source>
        <dbReference type="SAM" id="MobiDB-lite"/>
    </source>
</evidence>
<dbReference type="Proteomes" id="UP001203423">
    <property type="component" value="Unassembled WGS sequence"/>
</dbReference>
<reference evidence="2 3" key="1">
    <citation type="submission" date="2022-01" db="EMBL/GenBank/DDBJ databases">
        <title>Whole genome-based taxonomy of the Shewanellaceae.</title>
        <authorList>
            <person name="Martin-Rodriguez A.J."/>
        </authorList>
    </citation>
    <scope>NUCLEOTIDE SEQUENCE [LARGE SCALE GENOMIC DNA]</scope>
    <source>
        <strain evidence="2 3">DSM 17177</strain>
    </source>
</reference>
<evidence type="ECO:0000313" key="3">
    <source>
        <dbReference type="Proteomes" id="UP001203423"/>
    </source>
</evidence>
<feature type="compositionally biased region" description="Basic and acidic residues" evidence="1">
    <location>
        <begin position="10"/>
        <end position="20"/>
    </location>
</feature>
<sequence length="141" mass="14953">MSEASNDSVSKAEGHSDDKSGVVPPKIGASSGISGAFKPLQGDLSHGNQWAFNFNKAQNEVNLSVSINTPTMLMDLHNQHLEARFTLDDINQLVVWLFQVKTATKQAIAKQSTAKSDPQPGSTSHSSSQLVAAKTSSSAKS</sequence>
<organism evidence="2 3">
    <name type="scientific">Shewanella surugensis</name>
    <dbReference type="NCBI Taxonomy" id="212020"/>
    <lineage>
        <taxon>Bacteria</taxon>
        <taxon>Pseudomonadati</taxon>
        <taxon>Pseudomonadota</taxon>
        <taxon>Gammaproteobacteria</taxon>
        <taxon>Alteromonadales</taxon>
        <taxon>Shewanellaceae</taxon>
        <taxon>Shewanella</taxon>
    </lineage>
</organism>
<keyword evidence="3" id="KW-1185">Reference proteome</keyword>